<evidence type="ECO:0008006" key="4">
    <source>
        <dbReference type="Google" id="ProtNLM"/>
    </source>
</evidence>
<dbReference type="RefSeq" id="WP_004344346.1">
    <property type="nucleotide sequence ID" value="NZ_CALLWX010000017.1"/>
</dbReference>
<keyword evidence="1" id="KW-0732">Signal</keyword>
<dbReference type="PROSITE" id="PS51257">
    <property type="entry name" value="PROKAR_LIPOPROTEIN"/>
    <property type="match status" value="1"/>
</dbReference>
<proteinExistence type="predicted"/>
<dbReference type="Gene3D" id="3.40.390.70">
    <property type="match status" value="1"/>
</dbReference>
<dbReference type="NCBIfam" id="TIGR04549">
    <property type="entry name" value="LP_HExxH_w_tonB"/>
    <property type="match status" value="1"/>
</dbReference>
<comment type="caution">
    <text evidence="2">The sequence shown here is derived from an EMBL/GenBank/DDBJ whole genome shotgun (WGS) entry which is preliminary data.</text>
</comment>
<evidence type="ECO:0000313" key="2">
    <source>
        <dbReference type="EMBL" id="SUB80453.1"/>
    </source>
</evidence>
<dbReference type="Proteomes" id="UP000255283">
    <property type="component" value="Unassembled WGS sequence"/>
</dbReference>
<organism evidence="2 3">
    <name type="scientific">Segatella buccae</name>
    <dbReference type="NCBI Taxonomy" id="28126"/>
    <lineage>
        <taxon>Bacteria</taxon>
        <taxon>Pseudomonadati</taxon>
        <taxon>Bacteroidota</taxon>
        <taxon>Bacteroidia</taxon>
        <taxon>Bacteroidales</taxon>
        <taxon>Prevotellaceae</taxon>
        <taxon>Segatella</taxon>
    </lineage>
</organism>
<feature type="chain" id="PRO_5042940523" description="Substrate import-associated zinc metallohydrolase lipoprotein" evidence="1">
    <location>
        <begin position="21"/>
        <end position="302"/>
    </location>
</feature>
<evidence type="ECO:0000256" key="1">
    <source>
        <dbReference type="SAM" id="SignalP"/>
    </source>
</evidence>
<gene>
    <name evidence="2" type="ORF">NCTC13063_01738</name>
</gene>
<dbReference type="AlphaFoldDB" id="A0AAQ1ZJJ3"/>
<dbReference type="Pfam" id="PF15890">
    <property type="entry name" value="Peptidase_Mx1"/>
    <property type="match status" value="1"/>
</dbReference>
<protein>
    <recommendedName>
        <fullName evidence="4">Substrate import-associated zinc metallohydrolase lipoprotein</fullName>
    </recommendedName>
</protein>
<name>A0AAQ1ZJJ3_9BACT</name>
<accession>A0AAQ1ZJJ3</accession>
<dbReference type="EMBL" id="UGTJ01000001">
    <property type="protein sequence ID" value="SUB80453.1"/>
    <property type="molecule type" value="Genomic_DNA"/>
</dbReference>
<sequence length="302" mass="34814">MKKHFIYTLLLLTSVGLGLASCSEDDLNSVSVIKKSNVELNDFDKWLQNNYVEPYNIQFLYRYNHNETDMNYYNVPADYDKAIMLAKVVKYTCVEAYDQVAGITFTRSYFPKMLYATGDFQYRNNGTMILGTAEGGKKIFLAGTNYLTRYIKDRDALNELYLKTIHHEFTHILNQTKNYSADFQLITGTGYVSDSWSTEKYGKESYYLPHGFISAYSQHSHQEDFAEMLSIYVTNTSAQWDKWIKEAGTTGGPLITSKLDIVREYMKNQWNIDIDRLRDAVLQREDDVVSGKVDVSSNLTVK</sequence>
<reference evidence="2 3" key="1">
    <citation type="submission" date="2018-06" db="EMBL/GenBank/DDBJ databases">
        <authorList>
            <consortium name="Pathogen Informatics"/>
            <person name="Doyle S."/>
        </authorList>
    </citation>
    <scope>NUCLEOTIDE SEQUENCE [LARGE SCALE GENOMIC DNA]</scope>
    <source>
        <strain evidence="2 3">NCTC13063</strain>
    </source>
</reference>
<evidence type="ECO:0000313" key="3">
    <source>
        <dbReference type="Proteomes" id="UP000255283"/>
    </source>
</evidence>
<dbReference type="GeneID" id="93535434"/>
<dbReference type="InterPro" id="IPR030890">
    <property type="entry name" value="LP_HExxH_w_TonB"/>
</dbReference>
<feature type="signal peptide" evidence="1">
    <location>
        <begin position="1"/>
        <end position="20"/>
    </location>
</feature>